<evidence type="ECO:0000256" key="3">
    <source>
        <dbReference type="ARBA" id="ARBA00022448"/>
    </source>
</evidence>
<keyword evidence="3" id="KW-0813">Transport</keyword>
<evidence type="ECO:0000256" key="9">
    <source>
        <dbReference type="ARBA" id="ARBA00023136"/>
    </source>
</evidence>
<evidence type="ECO:0000256" key="11">
    <source>
        <dbReference type="SAM" id="SignalP"/>
    </source>
</evidence>
<dbReference type="GO" id="GO:0015031">
    <property type="term" value="P:protein transport"/>
    <property type="evidence" value="ECO:0007669"/>
    <property type="project" value="UniProtKB-KW"/>
</dbReference>
<organism evidence="13 14">
    <name type="scientific">Taibaiella chishuiensis</name>
    <dbReference type="NCBI Taxonomy" id="1434707"/>
    <lineage>
        <taxon>Bacteria</taxon>
        <taxon>Pseudomonadati</taxon>
        <taxon>Bacteroidota</taxon>
        <taxon>Chitinophagia</taxon>
        <taxon>Chitinophagales</taxon>
        <taxon>Chitinophagaceae</taxon>
        <taxon>Taibaiella</taxon>
    </lineage>
</organism>
<reference evidence="13 14" key="1">
    <citation type="submission" date="2018-03" db="EMBL/GenBank/DDBJ databases">
        <title>Genomic Encyclopedia of Type Strains, Phase III (KMG-III): the genomes of soil and plant-associated and newly described type strains.</title>
        <authorList>
            <person name="Whitman W."/>
        </authorList>
    </citation>
    <scope>NUCLEOTIDE SEQUENCE [LARGE SCALE GENOMIC DNA]</scope>
    <source>
        <strain evidence="13 14">CGMCC 1.12700</strain>
    </source>
</reference>
<dbReference type="Proteomes" id="UP000240572">
    <property type="component" value="Unassembled WGS sequence"/>
</dbReference>
<name>A0A2P8DA99_9BACT</name>
<keyword evidence="14" id="KW-1185">Reference proteome</keyword>
<evidence type="ECO:0000256" key="6">
    <source>
        <dbReference type="ARBA" id="ARBA00022692"/>
    </source>
</evidence>
<evidence type="ECO:0000256" key="7">
    <source>
        <dbReference type="ARBA" id="ARBA00022927"/>
    </source>
</evidence>
<dbReference type="GO" id="GO:0031992">
    <property type="term" value="F:energy transducer activity"/>
    <property type="evidence" value="ECO:0007669"/>
    <property type="project" value="TreeGrafter"/>
</dbReference>
<dbReference type="PANTHER" id="PTHR33446">
    <property type="entry name" value="PROTEIN TONB-RELATED"/>
    <property type="match status" value="1"/>
</dbReference>
<dbReference type="NCBIfam" id="TIGR01352">
    <property type="entry name" value="tonB_Cterm"/>
    <property type="match status" value="1"/>
</dbReference>
<comment type="subcellular location">
    <subcellularLocation>
        <location evidence="1">Cell inner membrane</location>
        <topology evidence="1">Single-pass membrane protein</topology>
        <orientation evidence="1">Periplasmic side</orientation>
    </subcellularLocation>
</comment>
<keyword evidence="7" id="KW-0653">Protein transport</keyword>
<keyword evidence="5" id="KW-0997">Cell inner membrane</keyword>
<protein>
    <submittedName>
        <fullName evidence="13">TonB family protein</fullName>
    </submittedName>
</protein>
<dbReference type="InterPro" id="IPR006260">
    <property type="entry name" value="TonB/TolA_C"/>
</dbReference>
<dbReference type="SUPFAM" id="SSF74653">
    <property type="entry name" value="TolA/TonB C-terminal domain"/>
    <property type="match status" value="1"/>
</dbReference>
<evidence type="ECO:0000256" key="1">
    <source>
        <dbReference type="ARBA" id="ARBA00004383"/>
    </source>
</evidence>
<dbReference type="AlphaFoldDB" id="A0A2P8DA99"/>
<evidence type="ECO:0000259" key="12">
    <source>
        <dbReference type="PROSITE" id="PS52015"/>
    </source>
</evidence>
<sequence>MLPSLKKPVYTFLLATGLLLLSQPVSAQVNNKSNTASPLLPVPKPSPTPAPGDPADEAAIYKAAQPPAPVDEDKPSHDADIPAEPGYDIHKYLRENIVYPKKEFNEGIQGRVVVQFIVNRKGEIRKAKVINSVSPAIDAEALRVINAMPAWKPAMLHGAPVSVNYMVPISFGIHR</sequence>
<feature type="chain" id="PRO_5015137560" evidence="11">
    <location>
        <begin position="28"/>
        <end position="175"/>
    </location>
</feature>
<dbReference type="Gene3D" id="3.30.1150.10">
    <property type="match status" value="1"/>
</dbReference>
<feature type="domain" description="TonB C-terminal" evidence="12">
    <location>
        <begin position="84"/>
        <end position="175"/>
    </location>
</feature>
<evidence type="ECO:0000256" key="2">
    <source>
        <dbReference type="ARBA" id="ARBA00006555"/>
    </source>
</evidence>
<dbReference type="InterPro" id="IPR051045">
    <property type="entry name" value="TonB-dependent_transducer"/>
</dbReference>
<comment type="caution">
    <text evidence="13">The sequence shown here is derived from an EMBL/GenBank/DDBJ whole genome shotgun (WGS) entry which is preliminary data.</text>
</comment>
<dbReference type="GO" id="GO:0098797">
    <property type="term" value="C:plasma membrane protein complex"/>
    <property type="evidence" value="ECO:0007669"/>
    <property type="project" value="TreeGrafter"/>
</dbReference>
<evidence type="ECO:0000256" key="10">
    <source>
        <dbReference type="SAM" id="MobiDB-lite"/>
    </source>
</evidence>
<keyword evidence="8" id="KW-1133">Transmembrane helix</keyword>
<dbReference type="Pfam" id="PF03544">
    <property type="entry name" value="TonB_C"/>
    <property type="match status" value="1"/>
</dbReference>
<evidence type="ECO:0000256" key="8">
    <source>
        <dbReference type="ARBA" id="ARBA00022989"/>
    </source>
</evidence>
<evidence type="ECO:0000256" key="5">
    <source>
        <dbReference type="ARBA" id="ARBA00022519"/>
    </source>
</evidence>
<feature type="compositionally biased region" description="Pro residues" evidence="10">
    <location>
        <begin position="40"/>
        <end position="52"/>
    </location>
</feature>
<dbReference type="InterPro" id="IPR037682">
    <property type="entry name" value="TonB_C"/>
</dbReference>
<accession>A0A2P8DA99</accession>
<keyword evidence="4" id="KW-1003">Cell membrane</keyword>
<dbReference type="GO" id="GO:0055085">
    <property type="term" value="P:transmembrane transport"/>
    <property type="evidence" value="ECO:0007669"/>
    <property type="project" value="InterPro"/>
</dbReference>
<dbReference type="PANTHER" id="PTHR33446:SF2">
    <property type="entry name" value="PROTEIN TONB"/>
    <property type="match status" value="1"/>
</dbReference>
<evidence type="ECO:0000313" key="13">
    <source>
        <dbReference type="EMBL" id="PSK94154.1"/>
    </source>
</evidence>
<feature type="region of interest" description="Disordered" evidence="10">
    <location>
        <begin position="32"/>
        <end position="58"/>
    </location>
</feature>
<evidence type="ECO:0000256" key="4">
    <source>
        <dbReference type="ARBA" id="ARBA00022475"/>
    </source>
</evidence>
<keyword evidence="9" id="KW-0472">Membrane</keyword>
<feature type="signal peptide" evidence="11">
    <location>
        <begin position="1"/>
        <end position="27"/>
    </location>
</feature>
<evidence type="ECO:0000313" key="14">
    <source>
        <dbReference type="Proteomes" id="UP000240572"/>
    </source>
</evidence>
<dbReference type="RefSeq" id="WP_181358295.1">
    <property type="nucleotide sequence ID" value="NZ_PYGD01000001.1"/>
</dbReference>
<comment type="similarity">
    <text evidence="2">Belongs to the TonB family.</text>
</comment>
<dbReference type="PROSITE" id="PS52015">
    <property type="entry name" value="TONB_CTD"/>
    <property type="match status" value="1"/>
</dbReference>
<dbReference type="EMBL" id="PYGD01000001">
    <property type="protein sequence ID" value="PSK94154.1"/>
    <property type="molecule type" value="Genomic_DNA"/>
</dbReference>
<proteinExistence type="inferred from homology"/>
<gene>
    <name evidence="13" type="ORF">B0I18_101305</name>
</gene>
<keyword evidence="11" id="KW-0732">Signal</keyword>
<keyword evidence="6" id="KW-0812">Transmembrane</keyword>